<dbReference type="Proteomes" id="UP000599179">
    <property type="component" value="Unassembled WGS sequence"/>
</dbReference>
<keyword evidence="2" id="KW-1185">Reference proteome</keyword>
<gene>
    <name evidence="1" type="ORF">GCM10010832_18210</name>
</gene>
<evidence type="ECO:0000313" key="1">
    <source>
        <dbReference type="EMBL" id="GGE38319.1"/>
    </source>
</evidence>
<reference evidence="2" key="1">
    <citation type="journal article" date="2019" name="Int. J. Syst. Evol. Microbiol.">
        <title>The Global Catalogue of Microorganisms (GCM) 10K type strain sequencing project: providing services to taxonomists for standard genome sequencing and annotation.</title>
        <authorList>
            <consortium name="The Broad Institute Genomics Platform"/>
            <consortium name="The Broad Institute Genome Sequencing Center for Infectious Disease"/>
            <person name="Wu L."/>
            <person name="Ma J."/>
        </authorList>
    </citation>
    <scope>NUCLEOTIDE SEQUENCE [LARGE SCALE GENOMIC DNA]</scope>
    <source>
        <strain evidence="2">CGMCC 1.12931</strain>
    </source>
</reference>
<dbReference type="EMBL" id="BMGM01000007">
    <property type="protein sequence ID" value="GGE38319.1"/>
    <property type="molecule type" value="Genomic_DNA"/>
</dbReference>
<accession>A0ABQ1SIN5</accession>
<comment type="caution">
    <text evidence="1">The sequence shown here is derived from an EMBL/GenBank/DDBJ whole genome shotgun (WGS) entry which is preliminary data.</text>
</comment>
<evidence type="ECO:0000313" key="2">
    <source>
        <dbReference type="Proteomes" id="UP000599179"/>
    </source>
</evidence>
<sequence length="67" mass="7583">MVKCCAKNKTRNNPDKAIATFRAIEDLIPPMNNFFKNFTKNTADGSQIQAQTIILHLFRIDLSDAEV</sequence>
<name>A0ABQ1SIN5_9FLAO</name>
<protein>
    <submittedName>
        <fullName evidence="1">Uncharacterized protein</fullName>
    </submittedName>
</protein>
<proteinExistence type="predicted"/>
<organism evidence="1 2">
    <name type="scientific">Psychroflexus planctonicus</name>
    <dbReference type="NCBI Taxonomy" id="1526575"/>
    <lineage>
        <taxon>Bacteria</taxon>
        <taxon>Pseudomonadati</taxon>
        <taxon>Bacteroidota</taxon>
        <taxon>Flavobacteriia</taxon>
        <taxon>Flavobacteriales</taxon>
        <taxon>Flavobacteriaceae</taxon>
        <taxon>Psychroflexus</taxon>
    </lineage>
</organism>